<accession>A0AAD4EL46</accession>
<proteinExistence type="predicted"/>
<dbReference type="GeneID" id="64668462"/>
<sequence>QILKDAIMFFLQSTPNLPTIIPAMDLIGKKLTLYSNNTNYQLSICAAIGLAKKMLDHYY</sequence>
<dbReference type="RefSeq" id="XP_041233774.1">
    <property type="nucleotide sequence ID" value="XM_041374164.1"/>
</dbReference>
<protein>
    <submittedName>
        <fullName evidence="1">Uncharacterized protein</fullName>
    </submittedName>
</protein>
<dbReference type="AlphaFoldDB" id="A0AAD4EL46"/>
<comment type="caution">
    <text evidence="1">The sequence shown here is derived from an EMBL/GenBank/DDBJ whole genome shotgun (WGS) entry which is preliminary data.</text>
</comment>
<reference evidence="1" key="1">
    <citation type="journal article" date="2020" name="New Phytol.">
        <title>Comparative genomics reveals dynamic genome evolution in host specialist ectomycorrhizal fungi.</title>
        <authorList>
            <person name="Lofgren L.A."/>
            <person name="Nguyen N.H."/>
            <person name="Vilgalys R."/>
            <person name="Ruytinx J."/>
            <person name="Liao H.L."/>
            <person name="Branco S."/>
            <person name="Kuo A."/>
            <person name="LaButti K."/>
            <person name="Lipzen A."/>
            <person name="Andreopoulos W."/>
            <person name="Pangilinan J."/>
            <person name="Riley R."/>
            <person name="Hundley H."/>
            <person name="Na H."/>
            <person name="Barry K."/>
            <person name="Grigoriev I.V."/>
            <person name="Stajich J.E."/>
            <person name="Kennedy P.G."/>
        </authorList>
    </citation>
    <scope>NUCLEOTIDE SEQUENCE</scope>
    <source>
        <strain evidence="1">FC203</strain>
    </source>
</reference>
<dbReference type="Proteomes" id="UP001195769">
    <property type="component" value="Unassembled WGS sequence"/>
</dbReference>
<organism evidence="1 2">
    <name type="scientific">Suillus fuscotomentosus</name>
    <dbReference type="NCBI Taxonomy" id="1912939"/>
    <lineage>
        <taxon>Eukaryota</taxon>
        <taxon>Fungi</taxon>
        <taxon>Dikarya</taxon>
        <taxon>Basidiomycota</taxon>
        <taxon>Agaricomycotina</taxon>
        <taxon>Agaricomycetes</taxon>
        <taxon>Agaricomycetidae</taxon>
        <taxon>Boletales</taxon>
        <taxon>Suillineae</taxon>
        <taxon>Suillaceae</taxon>
        <taxon>Suillus</taxon>
    </lineage>
</organism>
<keyword evidence="2" id="KW-1185">Reference proteome</keyword>
<feature type="non-terminal residue" evidence="1">
    <location>
        <position position="1"/>
    </location>
</feature>
<gene>
    <name evidence="1" type="ORF">F5891DRAFT_938468</name>
</gene>
<dbReference type="EMBL" id="JABBWK010000001">
    <property type="protein sequence ID" value="KAG1908199.1"/>
    <property type="molecule type" value="Genomic_DNA"/>
</dbReference>
<evidence type="ECO:0000313" key="2">
    <source>
        <dbReference type="Proteomes" id="UP001195769"/>
    </source>
</evidence>
<evidence type="ECO:0000313" key="1">
    <source>
        <dbReference type="EMBL" id="KAG1908199.1"/>
    </source>
</evidence>
<name>A0AAD4EL46_9AGAM</name>